<evidence type="ECO:0000313" key="2">
    <source>
        <dbReference type="Proteomes" id="UP000274545"/>
    </source>
</evidence>
<evidence type="ECO:0000313" key="1">
    <source>
        <dbReference type="EMBL" id="RUP76828.1"/>
    </source>
</evidence>
<dbReference type="EMBL" id="RAHC01000005">
    <property type="protein sequence ID" value="RUP76828.1"/>
    <property type="molecule type" value="Genomic_DNA"/>
</dbReference>
<protein>
    <submittedName>
        <fullName evidence="1">Uncharacterized protein</fullName>
    </submittedName>
</protein>
<dbReference type="AlphaFoldDB" id="A0A3S0SLE3"/>
<comment type="caution">
    <text evidence="1">The sequence shown here is derived from an EMBL/GenBank/DDBJ whole genome shotgun (WGS) entry which is preliminary data.</text>
</comment>
<name>A0A3S0SLE3_9MOLU</name>
<gene>
    <name evidence="1" type="ORF">D6D54_05190</name>
</gene>
<organism evidence="1 2">
    <name type="scientific">Spiroplasma poulsonii</name>
    <dbReference type="NCBI Taxonomy" id="2138"/>
    <lineage>
        <taxon>Bacteria</taxon>
        <taxon>Bacillati</taxon>
        <taxon>Mycoplasmatota</taxon>
        <taxon>Mollicutes</taxon>
        <taxon>Entomoplasmatales</taxon>
        <taxon>Spiroplasmataceae</taxon>
        <taxon>Spiroplasma</taxon>
    </lineage>
</organism>
<reference evidence="1 2" key="1">
    <citation type="journal article" date="2019" name="Genome Biol. Evol.">
        <title>Toxin and genome evolution in a Drosophila defensive symbiosis.</title>
        <authorList>
            <person name="Ballinger M.J."/>
            <person name="Gawryluk R.M."/>
            <person name="Perlman S.J."/>
        </authorList>
    </citation>
    <scope>NUCLEOTIDE SEQUENCE [LARGE SCALE GENOMIC DNA]</scope>
    <source>
        <strain evidence="2">sNeo</strain>
    </source>
</reference>
<proteinExistence type="predicted"/>
<sequence>MLKAYERDIPAQRVEIVKLKAGIGIIKSKRNAKAARNKTRVSPWKWKFMLKKRNFRNGTKIKRSK</sequence>
<accession>A0A3S0SLE3</accession>
<dbReference type="Proteomes" id="UP000274545">
    <property type="component" value="Unassembled WGS sequence"/>
</dbReference>